<evidence type="ECO:0000256" key="9">
    <source>
        <dbReference type="ARBA" id="ARBA00022842"/>
    </source>
</evidence>
<feature type="binding site" evidence="12">
    <location>
        <position position="153"/>
    </location>
    <ligand>
        <name>substrate</name>
    </ligand>
</feature>
<gene>
    <name evidence="15" type="ORF">R1flu_020434</name>
</gene>
<feature type="binding site" evidence="12">
    <location>
        <begin position="19"/>
        <end position="21"/>
    </location>
    <ligand>
        <name>substrate</name>
    </ligand>
</feature>
<protein>
    <recommendedName>
        <fullName evidence="3 12">Ribokinase</fullName>
        <shortName evidence="12">RK</shortName>
        <ecNumber evidence="2 12">2.7.1.15</ecNumber>
    </recommendedName>
</protein>
<dbReference type="InterPro" id="IPR029056">
    <property type="entry name" value="Ribokinase-like"/>
</dbReference>
<comment type="caution">
    <text evidence="15">The sequence shown here is derived from an EMBL/GenBank/DDBJ whole genome shotgun (WGS) entry which is preliminary data.</text>
</comment>
<keyword evidence="16" id="KW-1185">Reference proteome</keyword>
<keyword evidence="12" id="KW-0963">Cytoplasm</keyword>
<dbReference type="PANTHER" id="PTHR10584">
    <property type="entry name" value="SUGAR KINASE"/>
    <property type="match status" value="1"/>
</dbReference>
<dbReference type="InterPro" id="IPR002139">
    <property type="entry name" value="Ribo/fructo_kinase"/>
</dbReference>
<accession>A0ABD1ZLI0</accession>
<comment type="cofactor">
    <cofactor evidence="12">
        <name>Mg(2+)</name>
        <dbReference type="ChEBI" id="CHEBI:18420"/>
    </cofactor>
    <text evidence="12">Requires a divalent cation, most likely magnesium in vivo, as an electrophilic catalyst to aid phosphoryl group transfer. It is the chelate of the metal and the nucleotide that is the actual substrate.</text>
</comment>
<dbReference type="EMBL" id="JBHFFA010000001">
    <property type="protein sequence ID" value="KAL2652306.1"/>
    <property type="molecule type" value="Genomic_DNA"/>
</dbReference>
<organism evidence="15 16">
    <name type="scientific">Riccia fluitans</name>
    <dbReference type="NCBI Taxonomy" id="41844"/>
    <lineage>
        <taxon>Eukaryota</taxon>
        <taxon>Viridiplantae</taxon>
        <taxon>Streptophyta</taxon>
        <taxon>Embryophyta</taxon>
        <taxon>Marchantiophyta</taxon>
        <taxon>Marchantiopsida</taxon>
        <taxon>Marchantiidae</taxon>
        <taxon>Marchantiales</taxon>
        <taxon>Ricciaceae</taxon>
        <taxon>Riccia</taxon>
    </lineage>
</organism>
<dbReference type="GO" id="GO:0046872">
    <property type="term" value="F:metal ion binding"/>
    <property type="evidence" value="ECO:0007669"/>
    <property type="project" value="UniProtKB-KW"/>
</dbReference>
<evidence type="ECO:0000256" key="13">
    <source>
        <dbReference type="SAM" id="MobiDB-lite"/>
    </source>
</evidence>
<keyword evidence="12" id="KW-0539">Nucleus</keyword>
<feature type="binding site" evidence="12">
    <location>
        <position position="263"/>
    </location>
    <ligand>
        <name>K(+)</name>
        <dbReference type="ChEBI" id="CHEBI:29103"/>
    </ligand>
</feature>
<comment type="pathway">
    <text evidence="12">Carbohydrate metabolism; D-ribose degradation; D-ribose 5-phosphate from beta-D-ribopyranose: step 2/2.</text>
</comment>
<feature type="domain" description="Carbohydrate kinase PfkB" evidence="14">
    <location>
        <begin position="12"/>
        <end position="309"/>
    </location>
</feature>
<dbReference type="FunFam" id="3.40.1190.20:FF:000029">
    <property type="entry name" value="Ribokinase"/>
    <property type="match status" value="1"/>
</dbReference>
<feature type="binding site" evidence="12">
    <location>
        <position position="297"/>
    </location>
    <ligand>
        <name>K(+)</name>
        <dbReference type="ChEBI" id="CHEBI:29103"/>
    </ligand>
</feature>
<keyword evidence="11 12" id="KW-0119">Carbohydrate metabolism</keyword>
<evidence type="ECO:0000256" key="12">
    <source>
        <dbReference type="HAMAP-Rule" id="MF_03215"/>
    </source>
</evidence>
<evidence type="ECO:0000256" key="3">
    <source>
        <dbReference type="ARBA" id="ARBA00016943"/>
    </source>
</evidence>
<feature type="binding site" evidence="12">
    <location>
        <begin position="234"/>
        <end position="239"/>
    </location>
    <ligand>
        <name>ATP</name>
        <dbReference type="ChEBI" id="CHEBI:30616"/>
    </ligand>
</feature>
<dbReference type="CDD" id="cd01174">
    <property type="entry name" value="ribokinase"/>
    <property type="match status" value="1"/>
</dbReference>
<comment type="activity regulation">
    <text evidence="12">Activated by a monovalent cation that binds near, but not in, the active site. The most likely occupant of the site in vivo is potassium. Ion binding induces a conformational change that may alter substrate affinity.</text>
</comment>
<evidence type="ECO:0000313" key="15">
    <source>
        <dbReference type="EMBL" id="KAL2652306.1"/>
    </source>
</evidence>
<feature type="active site" description="Proton acceptor" evidence="12">
    <location>
        <position position="267"/>
    </location>
</feature>
<evidence type="ECO:0000256" key="7">
    <source>
        <dbReference type="ARBA" id="ARBA00022777"/>
    </source>
</evidence>
<evidence type="ECO:0000256" key="11">
    <source>
        <dbReference type="ARBA" id="ARBA00023277"/>
    </source>
</evidence>
<feature type="region of interest" description="Disordered" evidence="13">
    <location>
        <begin position="345"/>
        <end position="388"/>
    </location>
</feature>
<comment type="catalytic activity">
    <reaction evidence="12">
        <text>D-ribose + ATP = D-ribose 5-phosphate + ADP + H(+)</text>
        <dbReference type="Rhea" id="RHEA:13697"/>
        <dbReference type="ChEBI" id="CHEBI:15378"/>
        <dbReference type="ChEBI" id="CHEBI:30616"/>
        <dbReference type="ChEBI" id="CHEBI:47013"/>
        <dbReference type="ChEBI" id="CHEBI:78346"/>
        <dbReference type="ChEBI" id="CHEBI:456216"/>
        <dbReference type="EC" id="2.7.1.15"/>
    </reaction>
</comment>
<evidence type="ECO:0000256" key="10">
    <source>
        <dbReference type="ARBA" id="ARBA00022958"/>
    </source>
</evidence>
<keyword evidence="4 12" id="KW-0808">Transferase</keyword>
<dbReference type="Proteomes" id="UP001605036">
    <property type="component" value="Unassembled WGS sequence"/>
</dbReference>
<dbReference type="Pfam" id="PF00294">
    <property type="entry name" value="PfkB"/>
    <property type="match status" value="1"/>
</dbReference>
<feature type="binding site" evidence="12">
    <location>
        <begin position="266"/>
        <end position="267"/>
    </location>
    <ligand>
        <name>ATP</name>
        <dbReference type="ChEBI" id="CHEBI:30616"/>
    </ligand>
</feature>
<sequence length="388" mass="40877">MSSPPRIIQPPLVVVGSANADIYVEVERVPKEGETLAASSGQTLPGGKGANQAACAARLNYPTYFIGQVGTDNFANLLRDSLQASGVKLDFLGTVAGPSGHAIVMLQPGGKNSIIIVGGANVSWPRLDGGISRLSERAQNLIRRAGAVLLQREVPDALNIEVAKIARMSNVPVVLDAGGIDAAMPVELLKNLTIFSPNETELARLTGMPTETTEEVLAAAATVQSMGVQQVLVKRGEKGSILVDKDCVIMQPAIMAPCVVDTTGAGDTFTAAYTLALIEKHSPTDALRFAAAAASICVRTKGAIPSMPNRKAVLQLLDEQSPGKEYPPCEIEEVSKNLDAQLQVGSTGDKVSQVKREHSNSPKKVRFHDSEEGKEKSLLGQSVPSLSI</sequence>
<feature type="binding site" evidence="12">
    <location>
        <position position="306"/>
    </location>
    <ligand>
        <name>K(+)</name>
        <dbReference type="ChEBI" id="CHEBI:29103"/>
    </ligand>
</feature>
<keyword evidence="10 12" id="KW-0630">Potassium</keyword>
<comment type="similarity">
    <text evidence="12">Belongs to the carbohydrate kinase PfkB family. Ribokinase subfamily.</text>
</comment>
<keyword evidence="9 12" id="KW-0460">Magnesium</keyword>
<comment type="caution">
    <text evidence="12">Lacks conserved residue(s) required for the propagation of feature annotation.</text>
</comment>
<dbReference type="GO" id="GO:0004747">
    <property type="term" value="F:ribokinase activity"/>
    <property type="evidence" value="ECO:0007669"/>
    <property type="project" value="UniProtKB-UniRule"/>
</dbReference>
<dbReference type="InterPro" id="IPR011611">
    <property type="entry name" value="PfkB_dom"/>
</dbReference>
<dbReference type="PROSITE" id="PS00584">
    <property type="entry name" value="PFKB_KINASES_2"/>
    <property type="match status" value="1"/>
</dbReference>
<keyword evidence="5 12" id="KW-0479">Metal-binding</keyword>
<feature type="binding site" evidence="12">
    <location>
        <position position="198"/>
    </location>
    <ligand>
        <name>ATP</name>
        <dbReference type="ChEBI" id="CHEBI:30616"/>
    </ligand>
</feature>
<keyword evidence="8 12" id="KW-0067">ATP-binding</keyword>
<dbReference type="EC" id="2.7.1.15" evidence="2 12"/>
<reference evidence="15 16" key="1">
    <citation type="submission" date="2024-09" db="EMBL/GenBank/DDBJ databases">
        <title>Chromosome-scale assembly of Riccia fluitans.</title>
        <authorList>
            <person name="Paukszto L."/>
            <person name="Sawicki J."/>
            <person name="Karawczyk K."/>
            <person name="Piernik-Szablinska J."/>
            <person name="Szczecinska M."/>
            <person name="Mazdziarz M."/>
        </authorList>
    </citation>
    <scope>NUCLEOTIDE SEQUENCE [LARGE SCALE GENOMIC DNA]</scope>
    <source>
        <strain evidence="15">Rf_01</strain>
        <tissue evidence="15">Aerial parts of the thallus</tissue>
    </source>
</reference>
<evidence type="ECO:0000256" key="8">
    <source>
        <dbReference type="ARBA" id="ARBA00022840"/>
    </source>
</evidence>
<comment type="subcellular location">
    <subcellularLocation>
        <location evidence="12">Cytoplasm</location>
    </subcellularLocation>
    <subcellularLocation>
        <location evidence="12">Nucleus</location>
    </subcellularLocation>
</comment>
<keyword evidence="6 12" id="KW-0547">Nucleotide-binding</keyword>
<feature type="compositionally biased region" description="Polar residues" evidence="13">
    <location>
        <begin position="379"/>
        <end position="388"/>
    </location>
</feature>
<dbReference type="PRINTS" id="PR00990">
    <property type="entry name" value="RIBOKINASE"/>
</dbReference>
<keyword evidence="7 12" id="KW-0418">Kinase</keyword>
<evidence type="ECO:0000256" key="6">
    <source>
        <dbReference type="ARBA" id="ARBA00022741"/>
    </source>
</evidence>
<dbReference type="InterPro" id="IPR002173">
    <property type="entry name" value="Carboh/pur_kinase_PfkB_CS"/>
</dbReference>
<evidence type="ECO:0000256" key="2">
    <source>
        <dbReference type="ARBA" id="ARBA00012035"/>
    </source>
</evidence>
<evidence type="ECO:0000256" key="4">
    <source>
        <dbReference type="ARBA" id="ARBA00022679"/>
    </source>
</evidence>
<dbReference type="GO" id="GO:0005737">
    <property type="term" value="C:cytoplasm"/>
    <property type="evidence" value="ECO:0007669"/>
    <property type="project" value="UniProtKB-SubCell"/>
</dbReference>
<comment type="similarity">
    <text evidence="1">Belongs to the carbohydrate kinase pfkB family.</text>
</comment>
<feature type="binding site" evidence="12">
    <location>
        <position position="267"/>
    </location>
    <ligand>
        <name>substrate</name>
    </ligand>
</feature>
<dbReference type="HAMAP" id="MF_01987">
    <property type="entry name" value="Ribokinase"/>
    <property type="match status" value="1"/>
</dbReference>
<dbReference type="PANTHER" id="PTHR10584:SF166">
    <property type="entry name" value="RIBOKINASE"/>
    <property type="match status" value="1"/>
</dbReference>
<evidence type="ECO:0000313" key="16">
    <source>
        <dbReference type="Proteomes" id="UP001605036"/>
    </source>
</evidence>
<dbReference type="InterPro" id="IPR011877">
    <property type="entry name" value="Ribokinase"/>
</dbReference>
<comment type="function">
    <text evidence="12">Catalyzes the phosphorylation of ribose at O-5 in a reaction requiring ATP and magnesium. The resulting D-ribose-5-phosphate can then be used either for sythesis of nucleotides, histidine, and tryptophan, or as a component of the pentose phosphate pathway.</text>
</comment>
<dbReference type="SUPFAM" id="SSF53613">
    <property type="entry name" value="Ribokinase-like"/>
    <property type="match status" value="1"/>
</dbReference>
<evidence type="ECO:0000256" key="5">
    <source>
        <dbReference type="ARBA" id="ARBA00022723"/>
    </source>
</evidence>
<feature type="binding site" evidence="12">
    <location>
        <position position="261"/>
    </location>
    <ligand>
        <name>K(+)</name>
        <dbReference type="ChEBI" id="CHEBI:29103"/>
    </ligand>
</feature>
<proteinExistence type="inferred from homology"/>
<feature type="binding site" evidence="12">
    <location>
        <begin position="47"/>
        <end position="51"/>
    </location>
    <ligand>
        <name>substrate</name>
    </ligand>
</feature>
<dbReference type="GO" id="GO:0005524">
    <property type="term" value="F:ATP binding"/>
    <property type="evidence" value="ECO:0007669"/>
    <property type="project" value="UniProtKB-UniRule"/>
</dbReference>
<dbReference type="GO" id="GO:0005634">
    <property type="term" value="C:nucleus"/>
    <property type="evidence" value="ECO:0007669"/>
    <property type="project" value="UniProtKB-SubCell"/>
</dbReference>
<feature type="compositionally biased region" description="Basic and acidic residues" evidence="13">
    <location>
        <begin position="367"/>
        <end position="377"/>
    </location>
</feature>
<evidence type="ECO:0000259" key="14">
    <source>
        <dbReference type="Pfam" id="PF00294"/>
    </source>
</evidence>
<dbReference type="AlphaFoldDB" id="A0ABD1ZLI0"/>
<feature type="binding site" evidence="12">
    <location>
        <position position="300"/>
    </location>
    <ligand>
        <name>K(+)</name>
        <dbReference type="ChEBI" id="CHEBI:29103"/>
    </ligand>
</feature>
<dbReference type="GO" id="GO:0019303">
    <property type="term" value="P:D-ribose catabolic process"/>
    <property type="evidence" value="ECO:0007669"/>
    <property type="project" value="UniProtKB-UniRule"/>
</dbReference>
<feature type="binding site" evidence="12">
    <location>
        <position position="302"/>
    </location>
    <ligand>
        <name>K(+)</name>
        <dbReference type="ChEBI" id="CHEBI:29103"/>
    </ligand>
</feature>
<evidence type="ECO:0000256" key="1">
    <source>
        <dbReference type="ARBA" id="ARBA00005380"/>
    </source>
</evidence>
<dbReference type="Gene3D" id="3.40.1190.20">
    <property type="match status" value="1"/>
</dbReference>
<name>A0ABD1ZLI0_9MARC</name>
<comment type="subunit">
    <text evidence="12">Homodimer.</text>
</comment>